<dbReference type="Pfam" id="PF12796">
    <property type="entry name" value="Ank_2"/>
    <property type="match status" value="6"/>
</dbReference>
<keyword evidence="2 3" id="KW-0040">ANK repeat</keyword>
<keyword evidence="7" id="KW-1185">Reference proteome</keyword>
<feature type="repeat" description="ANK" evidence="3">
    <location>
        <begin position="177"/>
        <end position="209"/>
    </location>
</feature>
<dbReference type="Proteomes" id="UP000663870">
    <property type="component" value="Unassembled WGS sequence"/>
</dbReference>
<feature type="repeat" description="ANK" evidence="3">
    <location>
        <begin position="435"/>
        <end position="467"/>
    </location>
</feature>
<dbReference type="EMBL" id="CAJNOH010000547">
    <property type="protein sequence ID" value="CAF1071570.1"/>
    <property type="molecule type" value="Genomic_DNA"/>
</dbReference>
<evidence type="ECO:0000313" key="6">
    <source>
        <dbReference type="Proteomes" id="UP000663854"/>
    </source>
</evidence>
<feature type="repeat" description="ANK" evidence="3">
    <location>
        <begin position="477"/>
        <end position="509"/>
    </location>
</feature>
<name>A0A814LVV7_9BILA</name>
<feature type="repeat" description="ANK" evidence="3">
    <location>
        <begin position="510"/>
        <end position="542"/>
    </location>
</feature>
<evidence type="ECO:0000313" key="4">
    <source>
        <dbReference type="EMBL" id="CAF1071570.1"/>
    </source>
</evidence>
<evidence type="ECO:0000313" key="5">
    <source>
        <dbReference type="EMBL" id="CAF1256395.1"/>
    </source>
</evidence>
<proteinExistence type="predicted"/>
<dbReference type="AlphaFoldDB" id="A0A814LVV7"/>
<dbReference type="Gene3D" id="1.25.40.20">
    <property type="entry name" value="Ankyrin repeat-containing domain"/>
    <property type="match status" value="5"/>
</dbReference>
<feature type="repeat" description="ANK" evidence="3">
    <location>
        <begin position="135"/>
        <end position="167"/>
    </location>
</feature>
<dbReference type="PANTHER" id="PTHR24198:SF165">
    <property type="entry name" value="ANKYRIN REPEAT-CONTAINING PROTEIN-RELATED"/>
    <property type="match status" value="1"/>
</dbReference>
<dbReference type="PANTHER" id="PTHR24198">
    <property type="entry name" value="ANKYRIN REPEAT AND PROTEIN KINASE DOMAIN-CONTAINING PROTEIN"/>
    <property type="match status" value="1"/>
</dbReference>
<dbReference type="PROSITE" id="PS50297">
    <property type="entry name" value="ANK_REP_REGION"/>
    <property type="match status" value="10"/>
</dbReference>
<feature type="repeat" description="ANK" evidence="3">
    <location>
        <begin position="676"/>
        <end position="708"/>
    </location>
</feature>
<reference evidence="4" key="1">
    <citation type="submission" date="2021-02" db="EMBL/GenBank/DDBJ databases">
        <authorList>
            <person name="Nowell W R."/>
        </authorList>
    </citation>
    <scope>NUCLEOTIDE SEQUENCE</scope>
</reference>
<dbReference type="PROSITE" id="PS50088">
    <property type="entry name" value="ANK_REPEAT"/>
    <property type="match status" value="12"/>
</dbReference>
<gene>
    <name evidence="5" type="ORF">JXQ802_LOCUS27254</name>
    <name evidence="4" type="ORF">PYM288_LOCUS18191</name>
</gene>
<keyword evidence="1" id="KW-0677">Repeat</keyword>
<organism evidence="4 6">
    <name type="scientific">Rotaria sordida</name>
    <dbReference type="NCBI Taxonomy" id="392033"/>
    <lineage>
        <taxon>Eukaryota</taxon>
        <taxon>Metazoa</taxon>
        <taxon>Spiralia</taxon>
        <taxon>Gnathifera</taxon>
        <taxon>Rotifera</taxon>
        <taxon>Eurotatoria</taxon>
        <taxon>Bdelloidea</taxon>
        <taxon>Philodinida</taxon>
        <taxon>Philodinidae</taxon>
        <taxon>Rotaria</taxon>
    </lineage>
</organism>
<dbReference type="InterPro" id="IPR002110">
    <property type="entry name" value="Ankyrin_rpt"/>
</dbReference>
<evidence type="ECO:0000256" key="2">
    <source>
        <dbReference type="ARBA" id="ARBA00023043"/>
    </source>
</evidence>
<comment type="caution">
    <text evidence="4">The sequence shown here is derived from an EMBL/GenBank/DDBJ whole genome shotgun (WGS) entry which is preliminary data.</text>
</comment>
<feature type="repeat" description="ANK" evidence="3">
    <location>
        <begin position="643"/>
        <end position="675"/>
    </location>
</feature>
<dbReference type="Proteomes" id="UP000663854">
    <property type="component" value="Unassembled WGS sequence"/>
</dbReference>
<protein>
    <submittedName>
        <fullName evidence="4">Uncharacterized protein</fullName>
    </submittedName>
</protein>
<dbReference type="PRINTS" id="PR01415">
    <property type="entry name" value="ANKYRIN"/>
</dbReference>
<evidence type="ECO:0000256" key="3">
    <source>
        <dbReference type="PROSITE-ProRule" id="PRU00023"/>
    </source>
</evidence>
<dbReference type="SUPFAM" id="SSF48403">
    <property type="entry name" value="Ankyrin repeat"/>
    <property type="match status" value="2"/>
</dbReference>
<feature type="repeat" description="ANK" evidence="3">
    <location>
        <begin position="402"/>
        <end position="434"/>
    </location>
</feature>
<evidence type="ECO:0000313" key="7">
    <source>
        <dbReference type="Proteomes" id="UP000663870"/>
    </source>
</evidence>
<accession>A0A814LVV7</accession>
<feature type="repeat" description="ANK" evidence="3">
    <location>
        <begin position="285"/>
        <end position="317"/>
    </location>
</feature>
<feature type="repeat" description="ANK" evidence="3">
    <location>
        <begin position="327"/>
        <end position="359"/>
    </location>
</feature>
<dbReference type="EMBL" id="CAJNOL010000982">
    <property type="protein sequence ID" value="CAF1256395.1"/>
    <property type="molecule type" value="Genomic_DNA"/>
</dbReference>
<evidence type="ECO:0000256" key="1">
    <source>
        <dbReference type="ARBA" id="ARBA00022737"/>
    </source>
</evidence>
<feature type="repeat" description="ANK" evidence="3">
    <location>
        <begin position="252"/>
        <end position="284"/>
    </location>
</feature>
<sequence length="752" mass="82272">MDSWIPLVIPSFIFSFNIQFLAPLNFSRLFWLKLFYCDMMASADMTVNKLESYIELYHQEIFEAINIGDIKRLKDILDELDRHKPPTIKKEVLNMGYRKVGDLTALSVAIEKEHKLITETLAKCHEVDVNKASLLGITPLLLVAEVGWLDILNILLQRGALVDAAPFGKLAEYNKIAGLTPLISATKYNHPECVKCLLAHHANPNHQNHSGISALMLAAEQGYFECVKLLIQAEAYLELAPSGLVALRLNLYGQTPLFCAAKGGRTDIVKCLLVCGANPRVQTNNGVSALWISSQKGFLEVVELLLNAGAETHVAPFGYRADKLTITGWTPLYAAMKSQKFDVVKLLLKHGANPNAVTKFCLTPFLLACKICDLDIIEACIVAGADINFTLSGSNANDLNITGETALFIATLKDRIDVVKFLIEKGAQVNIQNHCGVSPLHLCAKSGNQELVQMLIQAGANVNIAPQGKIPIETLLAVETPLIAAAKKGHVEICEYLIQNGADVNAVTMTGVTPLYTTTEEGHLDVVILLIRHGADINQSPKGHVARDLHIENQTPLLIAYINVTSERGSSPFLTICQHNNVELARLFIQHGARHDIEVKNVFNRKINGLIVAVESSSIDIIRLLIEAGLDVNYKIEGEDETAGRTPLFCACVKGLQDIVKYLIEQGADVNGTENSGQSCLHIAAAMGHAVIVQILCEHGANVNQLFHLEGKDVTAYDLAESLQHDHVCQVLKSFNARQSPHCELSSNPETN</sequence>
<dbReference type="InterPro" id="IPR036770">
    <property type="entry name" value="Ankyrin_rpt-contain_sf"/>
</dbReference>
<feature type="repeat" description="ANK" evidence="3">
    <location>
        <begin position="210"/>
        <end position="242"/>
    </location>
</feature>
<dbReference type="SMART" id="SM00248">
    <property type="entry name" value="ANK"/>
    <property type="match status" value="16"/>
</dbReference>